<name>K9WN72_9CYAN</name>
<evidence type="ECO:0000313" key="2">
    <source>
        <dbReference type="Proteomes" id="UP000010471"/>
    </source>
</evidence>
<dbReference type="KEGG" id="mic:Mic7113_6018"/>
<dbReference type="EMBL" id="CP003630">
    <property type="protein sequence ID" value="AFZ21618.1"/>
    <property type="molecule type" value="Genomic_DNA"/>
</dbReference>
<dbReference type="AlphaFoldDB" id="K9WN72"/>
<dbReference type="HOGENOM" id="CLU_2618079_0_0_3"/>
<keyword evidence="2" id="KW-1185">Reference proteome</keyword>
<protein>
    <submittedName>
        <fullName evidence="1">Uncharacterized protein</fullName>
    </submittedName>
</protein>
<gene>
    <name evidence="1" type="ORF">Mic7113_6018</name>
</gene>
<reference evidence="1 2" key="1">
    <citation type="submission" date="2012-06" db="EMBL/GenBank/DDBJ databases">
        <title>Finished chromosome of genome of Microcoleus sp. PCC 7113.</title>
        <authorList>
            <consortium name="US DOE Joint Genome Institute"/>
            <person name="Gugger M."/>
            <person name="Coursin T."/>
            <person name="Rippka R."/>
            <person name="Tandeau De Marsac N."/>
            <person name="Huntemann M."/>
            <person name="Wei C.-L."/>
            <person name="Han J."/>
            <person name="Detter J.C."/>
            <person name="Han C."/>
            <person name="Tapia R."/>
            <person name="Chen A."/>
            <person name="Kyrpides N."/>
            <person name="Mavromatis K."/>
            <person name="Markowitz V."/>
            <person name="Szeto E."/>
            <person name="Ivanova N."/>
            <person name="Pagani I."/>
            <person name="Pati A."/>
            <person name="Goodwin L."/>
            <person name="Nordberg H.P."/>
            <person name="Cantor M.N."/>
            <person name="Hua S.X."/>
            <person name="Woyke T."/>
            <person name="Kerfeld C.A."/>
        </authorList>
    </citation>
    <scope>NUCLEOTIDE SEQUENCE [LARGE SCALE GENOMIC DNA]</scope>
    <source>
        <strain evidence="1 2">PCC 7113</strain>
    </source>
</reference>
<accession>K9WN72</accession>
<dbReference type="Proteomes" id="UP000010471">
    <property type="component" value="Chromosome"/>
</dbReference>
<evidence type="ECO:0000313" key="1">
    <source>
        <dbReference type="EMBL" id="AFZ21618.1"/>
    </source>
</evidence>
<sequence>MVVTVVFEPITRICADSGSGLGGVRVEVGEVSFESGRESLNIEHFLKGSNVTNMATKLLYPNDTDLVTFTLSYTSDKI</sequence>
<proteinExistence type="predicted"/>
<organism evidence="1 2">
    <name type="scientific">Allocoleopsis franciscana PCC 7113</name>
    <dbReference type="NCBI Taxonomy" id="1173027"/>
    <lineage>
        <taxon>Bacteria</taxon>
        <taxon>Bacillati</taxon>
        <taxon>Cyanobacteriota</taxon>
        <taxon>Cyanophyceae</taxon>
        <taxon>Coleofasciculales</taxon>
        <taxon>Coleofasciculaceae</taxon>
        <taxon>Allocoleopsis</taxon>
        <taxon>Allocoleopsis franciscana</taxon>
    </lineage>
</organism>